<dbReference type="Pfam" id="PF03422">
    <property type="entry name" value="CBM_6"/>
    <property type="match status" value="3"/>
</dbReference>
<dbReference type="InterPro" id="IPR003343">
    <property type="entry name" value="Big_2"/>
</dbReference>
<proteinExistence type="predicted"/>
<dbReference type="CDD" id="cd21510">
    <property type="entry name" value="agarase_cat"/>
    <property type="match status" value="1"/>
</dbReference>
<evidence type="ECO:0000259" key="3">
    <source>
        <dbReference type="PROSITE" id="PS51175"/>
    </source>
</evidence>
<evidence type="ECO:0000313" key="4">
    <source>
        <dbReference type="EMBL" id="OHX64745.1"/>
    </source>
</evidence>
<dbReference type="InterPro" id="IPR006584">
    <property type="entry name" value="Cellulose-bd_IV"/>
</dbReference>
<dbReference type="SUPFAM" id="SSF51445">
    <property type="entry name" value="(Trans)glycosidases"/>
    <property type="match status" value="1"/>
</dbReference>
<dbReference type="SUPFAM" id="SSF49785">
    <property type="entry name" value="Galactose-binding domain-like"/>
    <property type="match status" value="3"/>
</dbReference>
<reference evidence="4 5" key="1">
    <citation type="journal article" date="2012" name="Int. J. Syst. Evol. Microbiol.">
        <title>Flammeovirga pacifica sp. nov., isolated from deep-sea sediment.</title>
        <authorList>
            <person name="Xu H."/>
            <person name="Fu Y."/>
            <person name="Yang N."/>
            <person name="Ding Z."/>
            <person name="Lai Q."/>
            <person name="Zeng R."/>
        </authorList>
    </citation>
    <scope>NUCLEOTIDE SEQUENCE [LARGE SCALE GENOMIC DNA]</scope>
    <source>
        <strain evidence="5">DSM 24597 / LMG 26175 / WPAGA1</strain>
    </source>
</reference>
<dbReference type="SMART" id="SM00635">
    <property type="entry name" value="BID_2"/>
    <property type="match status" value="8"/>
</dbReference>
<dbReference type="Proteomes" id="UP000179797">
    <property type="component" value="Unassembled WGS sequence"/>
</dbReference>
<organism evidence="4 5">
    <name type="scientific">Flammeovirga pacifica</name>
    <dbReference type="NCBI Taxonomy" id="915059"/>
    <lineage>
        <taxon>Bacteria</taxon>
        <taxon>Pseudomonadati</taxon>
        <taxon>Bacteroidota</taxon>
        <taxon>Cytophagia</taxon>
        <taxon>Cytophagales</taxon>
        <taxon>Flammeovirgaceae</taxon>
        <taxon>Flammeovirga</taxon>
    </lineage>
</organism>
<dbReference type="NCBIfam" id="TIGR04183">
    <property type="entry name" value="Por_Secre_tail"/>
    <property type="match status" value="1"/>
</dbReference>
<dbReference type="InterPro" id="IPR017853">
    <property type="entry name" value="GH"/>
</dbReference>
<protein>
    <recommendedName>
        <fullName evidence="3">CBM6 domain-containing protein</fullName>
    </recommendedName>
</protein>
<dbReference type="Pfam" id="PF18040">
    <property type="entry name" value="BPA_C"/>
    <property type="match status" value="1"/>
</dbReference>
<keyword evidence="1 2" id="KW-0732">Signal</keyword>
<dbReference type="Pfam" id="PF18206">
    <property type="entry name" value="Porphyrn_cat_1"/>
    <property type="match status" value="1"/>
</dbReference>
<dbReference type="InterPro" id="IPR040527">
    <property type="entry name" value="Beta-sand_Porphyrn"/>
</dbReference>
<feature type="domain" description="CBM6" evidence="3">
    <location>
        <begin position="1165"/>
        <end position="1292"/>
    </location>
</feature>
<feature type="domain" description="CBM6" evidence="3">
    <location>
        <begin position="1791"/>
        <end position="1919"/>
    </location>
</feature>
<accession>A0A1S1YV87</accession>
<dbReference type="EMBL" id="JRYR02000002">
    <property type="protein sequence ID" value="OHX64745.1"/>
    <property type="molecule type" value="Genomic_DNA"/>
</dbReference>
<dbReference type="Gene3D" id="2.60.40.1080">
    <property type="match status" value="8"/>
</dbReference>
<dbReference type="PROSITE" id="PS51175">
    <property type="entry name" value="CBM6"/>
    <property type="match status" value="3"/>
</dbReference>
<dbReference type="CDD" id="cd04079">
    <property type="entry name" value="CBM6_agarase-like"/>
    <property type="match status" value="2"/>
</dbReference>
<dbReference type="InterPro" id="IPR005084">
    <property type="entry name" value="CBM6"/>
</dbReference>
<dbReference type="Gene3D" id="3.20.20.80">
    <property type="entry name" value="Glycosidases"/>
    <property type="match status" value="1"/>
</dbReference>
<feature type="chain" id="PRO_5010174838" description="CBM6 domain-containing protein" evidence="2">
    <location>
        <begin position="38"/>
        <end position="2012"/>
    </location>
</feature>
<name>A0A1S1YV87_FLAPC</name>
<evidence type="ECO:0000256" key="1">
    <source>
        <dbReference type="ARBA" id="ARBA00022729"/>
    </source>
</evidence>
<dbReference type="Gene3D" id="2.60.120.260">
    <property type="entry name" value="Galactose-binding domain-like"/>
    <property type="match status" value="3"/>
</dbReference>
<sequence>MVVNTKNEMNFTMNYFTKCKKHLALLALLACTYTVEAQDVDVDVNLNIVHSVDGVSDFGRERHMIIHSTPTDADWIGEEDKREYLINDLDVYFGRDNGSATWKFNNTPEDPNRANKPDLDWMVGEADRLKRLYDKEYLAHQWEYKGPMIMGTNPHSTYPTLSWHDDGITWTGWQPKDVETSAEWVVQYLDNYFKDNPGQSGEPMPTYWEVVNEIDMLMMTGHMCWTNLDDVWKYHNLVAEKVKEKLGARAPKVGGLTWGMHDFHMLDWTSRYSAELAISWGVPAEAVTDQYAQYRQNDWYQWDVMWQGFIDHCGDNMDYYAVHIYDWPSWETPSSHLRRGGHTEAMFDILEWYDNHKFGKRKDIVLSEYGAVSGHYIHNMPDADPHRRDWENLKPFNSMLMQFLERPSHIILSMPFTPTKAHWGDHVNANGDITSRYPYKMLDDLDGDGDYEWTGFIRFFELWSDVKGTRVDTKSDNKDVQVDAYVDGNKMYLILNNLLGTQTAVNLNFFDDYAAKVTEVNTKHLFLDLGQGAFGVPTITRETLGTAPGKVVLDGDATMVLEYVFDNALVLDQTNKEYKFMGEKLGTGSTPTGGDKIHKGIGDGVLTANVNNVTVPSGAFEAQIRISGDFFSSHVGVPEITINGNVVNYDGNVRGDTENEGHNKWLGVLEIPFPAEYLQASNVITCKANNQVEYATVQIQVWDYSKAPGRGATDAVAVQGISIDGTQELMYGKTVGLTADFSPANATNKNLTWTSSDTDVIKVSDLGVIEAVATNGSATITATSEDGSHVATHSIAAIPFSATPVSSISIVEGASMNVDFYVTTPVTLTILPEDATNQDVVWSSSNEEAVTVDASTGKVNGIAIGESAVITATINDNGTVYTASTTVNVGIVGEETIYCESLPQEVTGNTTYNFDVNVNLIGARDVVVELLSGSTVLGTGTTSADVKGKETVSVEVNLNSVPSVGQYTLRATALNGGQVVTQCTSSLNMLDQIRPSSIAITDWLREVEIGQTLPVTAEVLPENAYNKTVLWTSSNQGVASVNAEGTVTGLALGSTVIRGTTQDGGLVAEVTVQVKSQVVVQPTTITIPSDITVFPNGQLQINPVFDPVWTTETDINWSSSNSLVTVDNNGLITAGGATGTFTLTATSASSASVVATSAGNVGTTLSIEAEAFTGMGGPTGEIAIYELASASKGKAINNVQSGDYVEYQVYVPKAGEYRVSFYAGTGETDGVIEMYVNGESKGTKQVPKNEWDAFAPVTLESNVILPEGNVTIGVVAAGSSQWNWNLDYFQLAFQGEIVCDALTGVQINASNTTVTQGDDVTFVAQLLPTSACPENVTWSSSNTNIATVDNNGKVTGVGVGTATITAQALSFTATQDVIVEGIPDVPVTGVSLNLTEVQLSENGTAQLIASVQPANATNKSVVWSTSDASIATVDNNGLVTAVREGDAVITVTSVVGTYTASTNVNVSTQVISVTGVTVNTTSVNLITGGTSALVATVLPNNASNKAVVWSSNNAAVATVDNNGVVVAVGVGSTDVIVTTVDGSFTATTSVTVTSGNNGGGSGDPHTIEAETFVTTGGTFNDGFVPLGVNKVDGIGINWVNSGDYVEYNVNLTGTFNIDYFISTPENNTAIEMLVDGVSVGTDNVNNNGSWDNYAALRSLHQVTLSGSHTVRIQAVGSNNWQWNLDKVVLTPVDNGGPVIVDVTGVNLDASTINLDPDYTTQLTATVLPLDATDQAVTWSTSDASVATVTDGLVYAVASGTATITVTTNDGGFQASASVTVNTIDEGGYAQLVIEAEDFESTTGTFNDGFVPLGVNKVDGIGINWVNSGDESEYTINVTTAGTYDIEYMVSTPENNAQIQVQIDGVTVSTDDVPNNGQWDAYTALTGSGTATLSVGTHTVKFVATGSNNWQWNLDKVTLTTGSSSMRTLAAEVAQPKMNIYPNPSSEVVNLTGLSNGTYVVALYNINGQEIFNTKIDFRYTHQFNVSSLNTGIYLLRVVGEGVDLKERISVKK</sequence>
<dbReference type="InterPro" id="IPR008964">
    <property type="entry name" value="Invasin/intimin_cell_adhesion"/>
</dbReference>
<dbReference type="SMART" id="SM00606">
    <property type="entry name" value="CBD_IV"/>
    <property type="match status" value="3"/>
</dbReference>
<feature type="domain" description="CBM6" evidence="3">
    <location>
        <begin position="1565"/>
        <end position="1690"/>
    </location>
</feature>
<dbReference type="Pfam" id="PF18962">
    <property type="entry name" value="Por_Secre_tail"/>
    <property type="match status" value="1"/>
</dbReference>
<dbReference type="Gene3D" id="2.60.120.1200">
    <property type="match status" value="1"/>
</dbReference>
<dbReference type="Pfam" id="PF02368">
    <property type="entry name" value="Big_2"/>
    <property type="match status" value="7"/>
</dbReference>
<keyword evidence="5" id="KW-1185">Reference proteome</keyword>
<dbReference type="SUPFAM" id="SSF49373">
    <property type="entry name" value="Invasin/intimin cell-adhesion fragments"/>
    <property type="match status" value="8"/>
</dbReference>
<dbReference type="InterPro" id="IPR008979">
    <property type="entry name" value="Galactose-bd-like_sf"/>
</dbReference>
<comment type="caution">
    <text evidence="4">The sequence shown here is derived from an EMBL/GenBank/DDBJ whole genome shotgun (WGS) entry which is preliminary data.</text>
</comment>
<feature type="signal peptide" evidence="2">
    <location>
        <begin position="1"/>
        <end position="37"/>
    </location>
</feature>
<evidence type="ECO:0000313" key="5">
    <source>
        <dbReference type="Proteomes" id="UP000179797"/>
    </source>
</evidence>
<dbReference type="InterPro" id="IPR041224">
    <property type="entry name" value="BPA_C"/>
</dbReference>
<dbReference type="GO" id="GO:0030246">
    <property type="term" value="F:carbohydrate binding"/>
    <property type="evidence" value="ECO:0007669"/>
    <property type="project" value="InterPro"/>
</dbReference>
<dbReference type="STRING" id="915059.NH26_24595"/>
<dbReference type="InterPro" id="IPR026444">
    <property type="entry name" value="Secre_tail"/>
</dbReference>
<gene>
    <name evidence="4" type="ORF">NH26_24595</name>
</gene>
<evidence type="ECO:0000256" key="2">
    <source>
        <dbReference type="SAM" id="SignalP"/>
    </source>
</evidence>